<dbReference type="PANTHER" id="PTHR30478:SF0">
    <property type="entry name" value="BETA SLIDING CLAMP"/>
    <property type="match status" value="1"/>
</dbReference>
<dbReference type="InterPro" id="IPR046938">
    <property type="entry name" value="DNA_clamp_sf"/>
</dbReference>
<keyword evidence="8" id="KW-0238">DNA-binding</keyword>
<comment type="subcellular location">
    <subcellularLocation>
        <location evidence="1">Cytoplasm</location>
    </subcellularLocation>
</comment>
<reference evidence="9" key="1">
    <citation type="journal article" date="2016" name="Genome Announc.">
        <title>Draft genomes of two strains of Paenibacillus glucanolyticus with capability to degrade lignocellulose.</title>
        <authorList>
            <person name="Mathews S.L."/>
            <person name="Pawlak J."/>
            <person name="Grunden A.M."/>
        </authorList>
    </citation>
    <scope>NUCLEOTIDE SEQUENCE [LARGE SCALE GENOMIC DNA]</scope>
    <source>
        <strain evidence="9">SLM1</strain>
    </source>
</reference>
<organism evidence="9 10">
    <name type="scientific">Paenibacillus glucanolyticus</name>
    <dbReference type="NCBI Taxonomy" id="59843"/>
    <lineage>
        <taxon>Bacteria</taxon>
        <taxon>Bacillati</taxon>
        <taxon>Bacillota</taxon>
        <taxon>Bacilli</taxon>
        <taxon>Bacillales</taxon>
        <taxon>Paenibacillaceae</taxon>
        <taxon>Paenibacillus</taxon>
    </lineage>
</organism>
<evidence type="ECO:0000256" key="7">
    <source>
        <dbReference type="ARBA" id="ARBA00022932"/>
    </source>
</evidence>
<dbReference type="AlphaFoldDB" id="A0A168EX50"/>
<evidence type="ECO:0000256" key="3">
    <source>
        <dbReference type="ARBA" id="ARBA00022490"/>
    </source>
</evidence>
<dbReference type="GO" id="GO:0006271">
    <property type="term" value="P:DNA strand elongation involved in DNA replication"/>
    <property type="evidence" value="ECO:0007669"/>
    <property type="project" value="TreeGrafter"/>
</dbReference>
<evidence type="ECO:0000256" key="4">
    <source>
        <dbReference type="ARBA" id="ARBA00022679"/>
    </source>
</evidence>
<dbReference type="Proteomes" id="UP000076796">
    <property type="component" value="Unassembled WGS sequence"/>
</dbReference>
<evidence type="ECO:0000256" key="2">
    <source>
        <dbReference type="ARBA" id="ARBA00010752"/>
    </source>
</evidence>
<keyword evidence="4" id="KW-0808">Transferase</keyword>
<dbReference type="SUPFAM" id="SSF55979">
    <property type="entry name" value="DNA clamp"/>
    <property type="match status" value="2"/>
</dbReference>
<keyword evidence="5" id="KW-0548">Nucleotidyltransferase</keyword>
<dbReference type="GO" id="GO:0005737">
    <property type="term" value="C:cytoplasm"/>
    <property type="evidence" value="ECO:0007669"/>
    <property type="project" value="UniProtKB-SubCell"/>
</dbReference>
<proteinExistence type="inferred from homology"/>
<dbReference type="GO" id="GO:0003887">
    <property type="term" value="F:DNA-directed DNA polymerase activity"/>
    <property type="evidence" value="ECO:0007669"/>
    <property type="project" value="UniProtKB-KW"/>
</dbReference>
<sequence length="387" mass="43165">MFKIKSSVIQAVVSAMAKSVKDSGIGDRNVYIKNIGNDIVSFYFTSLDLSAEKRISAEVKGDFFAATSMKELAIKVAALPSQEEIEVNFIRKGNGQFLQLVWGSNGRRSEMTVTVLNEETEFLEVPLPEEKVLWGPKVLSHLVNKFKGFTVKSSSNDARNSPVLSGIMISQNTSGHCILRATDRHNSVTFISRDYKWLEKDVIIDTSYLHGISNLIPSDCEVEVGINEQASLVIFQTPDTTCVCRVLNGKYPEIDKIYDHNVECKYIFDRPELMELCSRVLKIVDTGAKLVKFETRKNLVFAVVPNVLEQQLGATVEGLKWSFAVNAEKLLECVKFFEAEDEITLYIKDPGNKPITIGSDEEPDIQMATTPYKVNGINAGNKSKVMV</sequence>
<gene>
    <name evidence="9" type="ORF">AWU65_02680</name>
</gene>
<keyword evidence="3" id="KW-0963">Cytoplasm</keyword>
<dbReference type="EMBL" id="LWMH01000001">
    <property type="protein sequence ID" value="KZS44907.1"/>
    <property type="molecule type" value="Genomic_DNA"/>
</dbReference>
<evidence type="ECO:0000256" key="8">
    <source>
        <dbReference type="ARBA" id="ARBA00023125"/>
    </source>
</evidence>
<dbReference type="InterPro" id="IPR001001">
    <property type="entry name" value="DNA_polIII_beta"/>
</dbReference>
<keyword evidence="7" id="KW-0239">DNA-directed DNA polymerase</keyword>
<name>A0A168EX50_9BACL</name>
<dbReference type="Gene3D" id="3.70.10.10">
    <property type="match status" value="1"/>
</dbReference>
<dbReference type="GO" id="GO:0003677">
    <property type="term" value="F:DNA binding"/>
    <property type="evidence" value="ECO:0007669"/>
    <property type="project" value="UniProtKB-KW"/>
</dbReference>
<comment type="similarity">
    <text evidence="2">Belongs to the beta sliding clamp family.</text>
</comment>
<dbReference type="PANTHER" id="PTHR30478">
    <property type="entry name" value="DNA POLYMERASE III SUBUNIT BETA"/>
    <property type="match status" value="1"/>
</dbReference>
<comment type="caution">
    <text evidence="9">The sequence shown here is derived from an EMBL/GenBank/DDBJ whole genome shotgun (WGS) entry which is preliminary data.</text>
</comment>
<dbReference type="RefSeq" id="WP_063477412.1">
    <property type="nucleotide sequence ID" value="NZ_JBCMWP010000019.1"/>
</dbReference>
<keyword evidence="6" id="KW-0235">DNA replication</keyword>
<evidence type="ECO:0000313" key="10">
    <source>
        <dbReference type="Proteomes" id="UP000076796"/>
    </source>
</evidence>
<dbReference type="OrthoDB" id="2812368at2"/>
<evidence type="ECO:0000256" key="1">
    <source>
        <dbReference type="ARBA" id="ARBA00004496"/>
    </source>
</evidence>
<dbReference type="GO" id="GO:0009360">
    <property type="term" value="C:DNA polymerase III complex"/>
    <property type="evidence" value="ECO:0007669"/>
    <property type="project" value="InterPro"/>
</dbReference>
<dbReference type="SMART" id="SM00480">
    <property type="entry name" value="POL3Bc"/>
    <property type="match status" value="1"/>
</dbReference>
<evidence type="ECO:0000256" key="6">
    <source>
        <dbReference type="ARBA" id="ARBA00022705"/>
    </source>
</evidence>
<dbReference type="Gene3D" id="3.10.150.10">
    <property type="entry name" value="DNA Polymerase III, subunit A, domain 2"/>
    <property type="match status" value="1"/>
</dbReference>
<evidence type="ECO:0000256" key="5">
    <source>
        <dbReference type="ARBA" id="ARBA00022695"/>
    </source>
</evidence>
<accession>A0A168EX50</accession>
<evidence type="ECO:0000313" key="9">
    <source>
        <dbReference type="EMBL" id="KZS44907.1"/>
    </source>
</evidence>
<keyword evidence="10" id="KW-1185">Reference proteome</keyword>
<protein>
    <submittedName>
        <fullName evidence="9">Uncharacterized protein</fullName>
    </submittedName>
</protein>